<keyword evidence="1" id="KW-0732">Signal</keyword>
<name>A0A6B2KTZ1_9NEIS</name>
<dbReference type="EMBL" id="JAAGAA010000012">
    <property type="protein sequence ID" value="NDV13692.1"/>
    <property type="molecule type" value="Genomic_DNA"/>
</dbReference>
<evidence type="ECO:0000313" key="4">
    <source>
        <dbReference type="Proteomes" id="UP000482578"/>
    </source>
</evidence>
<dbReference type="Gene3D" id="3.20.20.140">
    <property type="entry name" value="Metal-dependent hydrolases"/>
    <property type="match status" value="1"/>
</dbReference>
<feature type="domain" description="Amidohydrolase 3" evidence="2">
    <location>
        <begin position="98"/>
        <end position="592"/>
    </location>
</feature>
<dbReference type="PANTHER" id="PTHR22642">
    <property type="entry name" value="IMIDAZOLONEPROPIONASE"/>
    <property type="match status" value="1"/>
</dbReference>
<feature type="chain" id="PRO_5025560265" evidence="1">
    <location>
        <begin position="23"/>
        <end position="658"/>
    </location>
</feature>
<sequence length="658" mass="72079">MHSLKKTCVFFALSGVAHVALADGSMNEAIGKGLAGPVAATAAQEVVIFPAKKVITMEDAQKTAEAVAISGKRFVGAGTVSQLTRLAGDRPVRIDNSLKDKIIMPGFIDQHLHPVLGALTLATEVIATEDWNLPGNSIKAAYTPDEYMSRLKAAEKKMSKPNEPLVSWGYHKLWHGKMNRQILDQISSTRPIIIWQRSCHEVYLNTAALKLLNISEQDVQGKGSASKMVNYAEGHFWERGFMSTKVLPSFLKIVATPERLTFGLKQMVAYEHANGVTAYNEPGAVVTPEMWALYEQILGAKDTPMYSTFLADGRGIVDQVGLGKALDVVEETVASAPEAPGKKLMFFPKQIKLFADGAIISQLMQMKEPYTDGHHGEWMINPDDLERRAKLFWDAGYQLHIHVNGDLGAEVVLATLEKRLQENPRQDHRFVVVHFANSTETQIARLAKNGAIFSVNPYYPVGFADKYADGLGKKRADQMVRNASVIKHTPHLSFHSDLPMAPSDPLYLAWAGVNRITPSGRTAAPEQRISVDVALRAITIEAAYSWRKEDLLGSIKAGKIANLTVLEQDPYQVDPKKLKDIPVWGTVFEGKVYPVPAENKRKLARTDGAVKTSLATLHQHAAPLSEPLASLAENTDSCQLGAIAEGTAIAYAQNLAVH</sequence>
<evidence type="ECO:0000313" key="3">
    <source>
        <dbReference type="EMBL" id="NDV13692.1"/>
    </source>
</evidence>
<feature type="signal peptide" evidence="1">
    <location>
        <begin position="1"/>
        <end position="22"/>
    </location>
</feature>
<dbReference type="Proteomes" id="UP000482578">
    <property type="component" value="Unassembled WGS sequence"/>
</dbReference>
<dbReference type="CDD" id="cd01300">
    <property type="entry name" value="YtcJ_like"/>
    <property type="match status" value="1"/>
</dbReference>
<dbReference type="RefSeq" id="WP_163316898.1">
    <property type="nucleotide sequence ID" value="NZ_JAAGAA010000012.1"/>
</dbReference>
<dbReference type="Pfam" id="PF07969">
    <property type="entry name" value="Amidohydro_3"/>
    <property type="match status" value="1"/>
</dbReference>
<proteinExistence type="predicted"/>
<dbReference type="InterPro" id="IPR033932">
    <property type="entry name" value="YtcJ-like"/>
</dbReference>
<dbReference type="InterPro" id="IPR011059">
    <property type="entry name" value="Metal-dep_hydrolase_composite"/>
</dbReference>
<dbReference type="PANTHER" id="PTHR22642:SF2">
    <property type="entry name" value="PROTEIN LONG AFTER FAR-RED 3"/>
    <property type="match status" value="1"/>
</dbReference>
<gene>
    <name evidence="3" type="ORF">GZH52_12970</name>
</gene>
<dbReference type="Gene3D" id="2.30.40.10">
    <property type="entry name" value="Urease, subunit C, domain 1"/>
    <property type="match status" value="1"/>
</dbReference>
<dbReference type="InterPro" id="IPR032466">
    <property type="entry name" value="Metal_Hydrolase"/>
</dbReference>
<protein>
    <submittedName>
        <fullName evidence="3">Amidohydrolase</fullName>
    </submittedName>
</protein>
<accession>A0A6B2KTZ1</accession>
<dbReference type="SUPFAM" id="SSF51556">
    <property type="entry name" value="Metallo-dependent hydrolases"/>
    <property type="match status" value="1"/>
</dbReference>
<keyword evidence="4" id="KW-1185">Reference proteome</keyword>
<dbReference type="SUPFAM" id="SSF51338">
    <property type="entry name" value="Composite domain of metallo-dependent hydrolases"/>
    <property type="match status" value="1"/>
</dbReference>
<dbReference type="GO" id="GO:0016810">
    <property type="term" value="F:hydrolase activity, acting on carbon-nitrogen (but not peptide) bonds"/>
    <property type="evidence" value="ECO:0007669"/>
    <property type="project" value="InterPro"/>
</dbReference>
<evidence type="ECO:0000259" key="2">
    <source>
        <dbReference type="Pfam" id="PF07969"/>
    </source>
</evidence>
<evidence type="ECO:0000256" key="1">
    <source>
        <dbReference type="SAM" id="SignalP"/>
    </source>
</evidence>
<organism evidence="3 4">
    <name type="scientific">Crenobacter caeni</name>
    <dbReference type="NCBI Taxonomy" id="2705474"/>
    <lineage>
        <taxon>Bacteria</taxon>
        <taxon>Pseudomonadati</taxon>
        <taxon>Pseudomonadota</taxon>
        <taxon>Betaproteobacteria</taxon>
        <taxon>Neisseriales</taxon>
        <taxon>Neisseriaceae</taxon>
        <taxon>Crenobacter</taxon>
    </lineage>
</organism>
<reference evidence="3 4" key="1">
    <citation type="submission" date="2020-02" db="EMBL/GenBank/DDBJ databases">
        <authorList>
            <person name="Yang Z."/>
        </authorList>
    </citation>
    <scope>NUCLEOTIDE SEQUENCE [LARGE SCALE GENOMIC DNA]</scope>
    <source>
        <strain evidence="3 4">HX-7-9</strain>
    </source>
</reference>
<dbReference type="Gene3D" id="3.10.310.70">
    <property type="match status" value="1"/>
</dbReference>
<keyword evidence="3" id="KW-0378">Hydrolase</keyword>
<dbReference type="InterPro" id="IPR013108">
    <property type="entry name" value="Amidohydro_3"/>
</dbReference>
<dbReference type="AlphaFoldDB" id="A0A6B2KTZ1"/>
<comment type="caution">
    <text evidence="3">The sequence shown here is derived from an EMBL/GenBank/DDBJ whole genome shotgun (WGS) entry which is preliminary data.</text>
</comment>